<keyword evidence="3" id="KW-1185">Reference proteome</keyword>
<feature type="transmembrane region" description="Helical" evidence="1">
    <location>
        <begin position="60"/>
        <end position="81"/>
    </location>
</feature>
<evidence type="ECO:0000313" key="2">
    <source>
        <dbReference type="EMBL" id="GAA3644870.1"/>
    </source>
</evidence>
<organism evidence="2 3">
    <name type="scientific">Microbacterium marinilacus</name>
    <dbReference type="NCBI Taxonomy" id="415209"/>
    <lineage>
        <taxon>Bacteria</taxon>
        <taxon>Bacillati</taxon>
        <taxon>Actinomycetota</taxon>
        <taxon>Actinomycetes</taxon>
        <taxon>Micrococcales</taxon>
        <taxon>Microbacteriaceae</taxon>
        <taxon>Microbacterium</taxon>
    </lineage>
</organism>
<dbReference type="RefSeq" id="WP_221860151.1">
    <property type="nucleotide sequence ID" value="NZ_BAAAYV010000001.1"/>
</dbReference>
<keyword evidence="1" id="KW-0812">Transmembrane</keyword>
<dbReference type="Proteomes" id="UP001410795">
    <property type="component" value="Unassembled WGS sequence"/>
</dbReference>
<feature type="transmembrane region" description="Helical" evidence="1">
    <location>
        <begin position="12"/>
        <end position="29"/>
    </location>
</feature>
<accession>A0ABP7B071</accession>
<sequence>MRSRQQRALRGAIWAGVATLLAATSHTLAGGDAPAILLVAAMAVLLTPVAGALARPRPGLGRLATTVTVSQVAFHAVFQLLGSPIDVSGAGSASHAHHPLVLTLTVADVPPPGAGMYAAHAVAALLTVALLWRGEHAVRSIARATAAVLRRAETPRVPVTRPPVLTLRPTTRRGIARAVLSPVSRRGPPAALGA</sequence>
<evidence type="ECO:0000313" key="3">
    <source>
        <dbReference type="Proteomes" id="UP001410795"/>
    </source>
</evidence>
<reference evidence="3" key="1">
    <citation type="journal article" date="2019" name="Int. J. Syst. Evol. Microbiol.">
        <title>The Global Catalogue of Microorganisms (GCM) 10K type strain sequencing project: providing services to taxonomists for standard genome sequencing and annotation.</title>
        <authorList>
            <consortium name="The Broad Institute Genomics Platform"/>
            <consortium name="The Broad Institute Genome Sequencing Center for Infectious Disease"/>
            <person name="Wu L."/>
            <person name="Ma J."/>
        </authorList>
    </citation>
    <scope>NUCLEOTIDE SEQUENCE [LARGE SCALE GENOMIC DNA]</scope>
    <source>
        <strain evidence="3">JCM 16546</strain>
    </source>
</reference>
<comment type="caution">
    <text evidence="2">The sequence shown here is derived from an EMBL/GenBank/DDBJ whole genome shotgun (WGS) entry which is preliminary data.</text>
</comment>
<evidence type="ECO:0000256" key="1">
    <source>
        <dbReference type="SAM" id="Phobius"/>
    </source>
</evidence>
<dbReference type="EMBL" id="BAAAYV010000001">
    <property type="protein sequence ID" value="GAA3644870.1"/>
    <property type="molecule type" value="Genomic_DNA"/>
</dbReference>
<evidence type="ECO:0008006" key="4">
    <source>
        <dbReference type="Google" id="ProtNLM"/>
    </source>
</evidence>
<feature type="transmembrane region" description="Helical" evidence="1">
    <location>
        <begin position="35"/>
        <end position="53"/>
    </location>
</feature>
<feature type="transmembrane region" description="Helical" evidence="1">
    <location>
        <begin position="114"/>
        <end position="132"/>
    </location>
</feature>
<protein>
    <recommendedName>
        <fullName evidence="4">MFS transporter</fullName>
    </recommendedName>
</protein>
<proteinExistence type="predicted"/>
<keyword evidence="1" id="KW-0472">Membrane</keyword>
<gene>
    <name evidence="2" type="ORF">GCM10022202_00130</name>
</gene>
<name>A0ABP7B071_9MICO</name>
<keyword evidence="1" id="KW-1133">Transmembrane helix</keyword>